<reference evidence="1" key="1">
    <citation type="submission" date="2021-02" db="EMBL/GenBank/DDBJ databases">
        <authorList>
            <person name="Nowell W R."/>
        </authorList>
    </citation>
    <scope>NUCLEOTIDE SEQUENCE</scope>
</reference>
<dbReference type="AlphaFoldDB" id="A0A818K7E8"/>
<gene>
    <name evidence="1" type="ORF">OTI717_LOCUS4106</name>
</gene>
<organism evidence="1 2">
    <name type="scientific">Rotaria sordida</name>
    <dbReference type="NCBI Taxonomy" id="392033"/>
    <lineage>
        <taxon>Eukaryota</taxon>
        <taxon>Metazoa</taxon>
        <taxon>Spiralia</taxon>
        <taxon>Gnathifera</taxon>
        <taxon>Rotifera</taxon>
        <taxon>Eurotatoria</taxon>
        <taxon>Bdelloidea</taxon>
        <taxon>Philodinida</taxon>
        <taxon>Philodinidae</taxon>
        <taxon>Rotaria</taxon>
    </lineage>
</organism>
<dbReference type="Proteomes" id="UP000663823">
    <property type="component" value="Unassembled WGS sequence"/>
</dbReference>
<evidence type="ECO:0000313" key="1">
    <source>
        <dbReference type="EMBL" id="CAF3547092.1"/>
    </source>
</evidence>
<name>A0A818K7E8_9BILA</name>
<accession>A0A818K7E8</accession>
<proteinExistence type="predicted"/>
<comment type="caution">
    <text evidence="1">The sequence shown here is derived from an EMBL/GenBank/DDBJ whole genome shotgun (WGS) entry which is preliminary data.</text>
</comment>
<evidence type="ECO:0000313" key="2">
    <source>
        <dbReference type="Proteomes" id="UP000663823"/>
    </source>
</evidence>
<sequence>MADNMKLSDDKRKEFDEYYKKNRDKLPACPTCQTNNDVIPTVRGKPSTELLLYAEEGNVKLSGCTQSYNGWCKKCEKFI</sequence>
<dbReference type="EMBL" id="CAJOAX010000240">
    <property type="protein sequence ID" value="CAF3547092.1"/>
    <property type="molecule type" value="Genomic_DNA"/>
</dbReference>
<protein>
    <submittedName>
        <fullName evidence="1">Uncharacterized protein</fullName>
    </submittedName>
</protein>